<evidence type="ECO:0000256" key="9">
    <source>
        <dbReference type="SAM" id="Phobius"/>
    </source>
</evidence>
<proteinExistence type="inferred from homology"/>
<evidence type="ECO:0000256" key="6">
    <source>
        <dbReference type="ARBA" id="ARBA00022989"/>
    </source>
</evidence>
<feature type="transmembrane region" description="Helical" evidence="9">
    <location>
        <begin position="99"/>
        <end position="120"/>
    </location>
</feature>
<feature type="transmembrane region" description="Helical" evidence="9">
    <location>
        <begin position="436"/>
        <end position="453"/>
    </location>
</feature>
<feature type="domain" description="Wax synthase" evidence="10">
    <location>
        <begin position="310"/>
        <end position="377"/>
    </location>
</feature>
<evidence type="ECO:0000256" key="5">
    <source>
        <dbReference type="ARBA" id="ARBA00022692"/>
    </source>
</evidence>
<dbReference type="InterPro" id="IPR032805">
    <property type="entry name" value="Wax_synthase_dom"/>
</dbReference>
<dbReference type="Pfam" id="PF13813">
    <property type="entry name" value="MBOAT_2"/>
    <property type="match status" value="1"/>
</dbReference>
<keyword evidence="7 9" id="KW-0472">Membrane</keyword>
<evidence type="ECO:0000256" key="4">
    <source>
        <dbReference type="ARBA" id="ARBA00022679"/>
    </source>
</evidence>
<feature type="transmembrane region" description="Helical" evidence="9">
    <location>
        <begin position="394"/>
        <end position="415"/>
    </location>
</feature>
<evidence type="ECO:0000256" key="8">
    <source>
        <dbReference type="SAM" id="MobiDB-lite"/>
    </source>
</evidence>
<keyword evidence="6 9" id="KW-1133">Transmembrane helix</keyword>
<keyword evidence="12" id="KW-1185">Reference proteome</keyword>
<dbReference type="GO" id="GO:0008374">
    <property type="term" value="F:O-acyltransferase activity"/>
    <property type="evidence" value="ECO:0007669"/>
    <property type="project" value="InterPro"/>
</dbReference>
<dbReference type="OrthoDB" id="42845at2759"/>
<evidence type="ECO:0000256" key="2">
    <source>
        <dbReference type="ARBA" id="ARBA00005179"/>
    </source>
</evidence>
<evidence type="ECO:0000256" key="7">
    <source>
        <dbReference type="ARBA" id="ARBA00023136"/>
    </source>
</evidence>
<evidence type="ECO:0000256" key="3">
    <source>
        <dbReference type="ARBA" id="ARBA00007282"/>
    </source>
</evidence>
<feature type="transmembrane region" description="Helical" evidence="9">
    <location>
        <begin position="354"/>
        <end position="374"/>
    </location>
</feature>
<dbReference type="PANTHER" id="PTHR31595:SF57">
    <property type="entry name" value="OS04G0481900 PROTEIN"/>
    <property type="match status" value="1"/>
</dbReference>
<evidence type="ECO:0000313" key="12">
    <source>
        <dbReference type="Proteomes" id="UP000291116"/>
    </source>
</evidence>
<dbReference type="GO" id="GO:0006629">
    <property type="term" value="P:lipid metabolic process"/>
    <property type="evidence" value="ECO:0007669"/>
    <property type="project" value="InterPro"/>
</dbReference>
<keyword evidence="5 9" id="KW-0812">Transmembrane</keyword>
<reference evidence="11 12" key="1">
    <citation type="submission" date="2019-01" db="EMBL/GenBank/DDBJ databases">
        <authorList>
            <person name="Ferrante I. M."/>
        </authorList>
    </citation>
    <scope>NUCLEOTIDE SEQUENCE [LARGE SCALE GENOMIC DNA]</scope>
    <source>
        <strain evidence="11 12">B856</strain>
    </source>
</reference>
<feature type="transmembrane region" description="Helical" evidence="9">
    <location>
        <begin position="280"/>
        <end position="303"/>
    </location>
</feature>
<dbReference type="PANTHER" id="PTHR31595">
    <property type="entry name" value="LONG-CHAIN-ALCOHOL O-FATTY-ACYLTRANSFERASE 3-RELATED"/>
    <property type="match status" value="1"/>
</dbReference>
<feature type="transmembrane region" description="Helical" evidence="9">
    <location>
        <begin position="225"/>
        <end position="246"/>
    </location>
</feature>
<name>A0A448Z693_9STRA</name>
<feature type="region of interest" description="Disordered" evidence="8">
    <location>
        <begin position="176"/>
        <end position="199"/>
    </location>
</feature>
<dbReference type="InterPro" id="IPR044851">
    <property type="entry name" value="Wax_synthase"/>
</dbReference>
<organism evidence="11 12">
    <name type="scientific">Pseudo-nitzschia multistriata</name>
    <dbReference type="NCBI Taxonomy" id="183589"/>
    <lineage>
        <taxon>Eukaryota</taxon>
        <taxon>Sar</taxon>
        <taxon>Stramenopiles</taxon>
        <taxon>Ochrophyta</taxon>
        <taxon>Bacillariophyta</taxon>
        <taxon>Bacillariophyceae</taxon>
        <taxon>Bacillariophycidae</taxon>
        <taxon>Bacillariales</taxon>
        <taxon>Bacillariaceae</taxon>
        <taxon>Pseudo-nitzschia</taxon>
    </lineage>
</organism>
<dbReference type="AlphaFoldDB" id="A0A448Z693"/>
<comment type="subcellular location">
    <subcellularLocation>
        <location evidence="1">Membrane</location>
        <topology evidence="1">Multi-pass membrane protein</topology>
    </subcellularLocation>
</comment>
<dbReference type="GO" id="GO:0016020">
    <property type="term" value="C:membrane"/>
    <property type="evidence" value="ECO:0007669"/>
    <property type="project" value="UniProtKB-SubCell"/>
</dbReference>
<evidence type="ECO:0000256" key="1">
    <source>
        <dbReference type="ARBA" id="ARBA00004141"/>
    </source>
</evidence>
<evidence type="ECO:0000259" key="10">
    <source>
        <dbReference type="Pfam" id="PF13813"/>
    </source>
</evidence>
<comment type="similarity">
    <text evidence="3">Belongs to the wax synthase family.</text>
</comment>
<gene>
    <name evidence="11" type="ORF">PSNMU_V1.4_AUG-EV-PASAV3_0043570</name>
</gene>
<dbReference type="EMBL" id="CAACVS010000131">
    <property type="protein sequence ID" value="VEU37554.1"/>
    <property type="molecule type" value="Genomic_DNA"/>
</dbReference>
<feature type="transmembrane region" description="Helical" evidence="9">
    <location>
        <begin position="64"/>
        <end position="87"/>
    </location>
</feature>
<protein>
    <recommendedName>
        <fullName evidence="10">Wax synthase domain-containing protein</fullName>
    </recommendedName>
</protein>
<accession>A0A448Z693</accession>
<evidence type="ECO:0000313" key="11">
    <source>
        <dbReference type="EMBL" id="VEU37554.1"/>
    </source>
</evidence>
<dbReference type="Proteomes" id="UP000291116">
    <property type="component" value="Unassembled WGS sequence"/>
</dbReference>
<sequence length="477" mass="53998">MATHHDPITGIPAFHYLSETDDRTPLFTFTIPSSIARVMTVEGTERPDIAFGFLMMSLSYWIELLVLVFAMMSLGAFVGLLLHHAVIKPKQEGTTKAYLVGWGIVLPFWSVFSFLVVEIFDARNMIFKFMMGCFTVVYFFRTIETICGFSPEYVKGSASDFCFYYATIPIMARIKAQKARPPQKKTREDGTNATTNDDGDSDLITHNGNIGDQIPCTSTKILKHFVTFTFLLLALGLLQSILSPFLDFALFRMESSNEDVASFCAKESCFTWRLYANSAIQAFLLQMYLTTYLEALTFLFTAFTGYEAEPVMDNPLLASQSPSEFWGRRWNLLVHTVLKNGVYKPIRKTCSSKTAAVISTFLASGIFHEWLLLMVFPNRFVGGNQHHDGSEKNIYRLEFGGTTIFFLWQAMLIGFEMTLGKSQLFQRISRWVPRPLKTAFVVGTGIPLAHFFLEPYVRSDFFRHGAPGLPMVILIPK</sequence>
<keyword evidence="4" id="KW-0808">Transferase</keyword>
<comment type="pathway">
    <text evidence="2">Secondary metabolite biosynthesis.</text>
</comment>